<feature type="compositionally biased region" description="Basic and acidic residues" evidence="3">
    <location>
        <begin position="1250"/>
        <end position="1277"/>
    </location>
</feature>
<dbReference type="EMBL" id="BEGY01000021">
    <property type="protein sequence ID" value="GAX76979.1"/>
    <property type="molecule type" value="Genomic_DNA"/>
</dbReference>
<dbReference type="InterPro" id="IPR019734">
    <property type="entry name" value="TPR_rpt"/>
</dbReference>
<feature type="region of interest" description="Disordered" evidence="3">
    <location>
        <begin position="631"/>
        <end position="666"/>
    </location>
</feature>
<keyword evidence="5" id="KW-1185">Reference proteome</keyword>
<feature type="repeat" description="TPR" evidence="1">
    <location>
        <begin position="1039"/>
        <end position="1072"/>
    </location>
</feature>
<feature type="region of interest" description="Disordered" evidence="3">
    <location>
        <begin position="807"/>
        <end position="875"/>
    </location>
</feature>
<dbReference type="STRING" id="1157962.A0A250X218"/>
<evidence type="ECO:0000256" key="3">
    <source>
        <dbReference type="SAM" id="MobiDB-lite"/>
    </source>
</evidence>
<dbReference type="SUPFAM" id="SSF48452">
    <property type="entry name" value="TPR-like"/>
    <property type="match status" value="1"/>
</dbReference>
<feature type="region of interest" description="Disordered" evidence="3">
    <location>
        <begin position="1250"/>
        <end position="1308"/>
    </location>
</feature>
<feature type="compositionally biased region" description="Polar residues" evidence="3">
    <location>
        <begin position="821"/>
        <end position="831"/>
    </location>
</feature>
<feature type="region of interest" description="Disordered" evidence="3">
    <location>
        <begin position="569"/>
        <end position="592"/>
    </location>
</feature>
<dbReference type="PANTHER" id="PTHR44917:SF1">
    <property type="entry name" value="PROTEIN HIGH CHLOROPHYLL FLUORESCENT 107"/>
    <property type="match status" value="1"/>
</dbReference>
<evidence type="ECO:0000313" key="5">
    <source>
        <dbReference type="Proteomes" id="UP000232323"/>
    </source>
</evidence>
<dbReference type="SMART" id="SM00028">
    <property type="entry name" value="TPR"/>
    <property type="match status" value="4"/>
</dbReference>
<gene>
    <name evidence="4" type="ORF">CEUSTIGMA_g4426.t1</name>
</gene>
<dbReference type="GO" id="GO:0006417">
    <property type="term" value="P:regulation of translation"/>
    <property type="evidence" value="ECO:0007669"/>
    <property type="project" value="TreeGrafter"/>
</dbReference>
<dbReference type="SMART" id="SM00386">
    <property type="entry name" value="HAT"/>
    <property type="match status" value="4"/>
</dbReference>
<name>A0A250X218_9CHLO</name>
<proteinExistence type="predicted"/>
<evidence type="ECO:0000256" key="1">
    <source>
        <dbReference type="PROSITE-ProRule" id="PRU00339"/>
    </source>
</evidence>
<sequence length="1337" mass="146115">MSLSSRSAPVPQGHNICLSTKFSKTCRPSGLCEFSRICIDCRPTAACATRYLWKKITHLRSMHQVDRLTCALLSYHALTSVSGYSSQGTFGPANYFSTEDESIAHDLLFAFSSVLKLEAEGQDLSSVITWCMETCRHEALHLLAASILDAPKHPYQLDKAVFQLELFARELLHSLSAPSTLQRAVGVNDSPPAQSSSLLAVRPRGPPIGSPILASAQKRLSGLRHSVARVMSSNIRADTMAASSELKTDGTLVDPQQVEGGRVADLAPAVVTDTNTSPDSRMDPADSASQSPSNLNPSSRAAKNGGSVAKSSSTSSEPSRSAESADVLPRQQSRKQEPGQQQQQQQPLDDLPRPPFSRLLPGEDDDDYSDVQQEVYSDVQEDPGGGGSSSTQRLRVRRPKMLAPSSDDDDESTGWGGERNTGSWSERASDLPLSPGTERLPPHPLTLRLDPDSLYSKQIKAMPSALPVVGPWILSSSAHAFPGTDCVANIRANLWTGAHLALRFEYIANRSTPGSAPQLHLYNTSRVARKRLSLAAAYINGQKLLPGDRGRPLEAGDVIELGVHPKDLQQGAADHSVNKSAEGKRGWSKDLLGSSRNSHRVLRLTVVDADEGSIGGMSGATLAEDVISQQDSGPRVGKTAGGELVGLKAGGSERSESSPSGSPSVIRGVSPVKTSYVKTALKAHCAKFVREAAERAVQVAAGARGDAPSTSSAATGFPQLRDLASKGPAEAFNFLKSEVARNPSNTAAWLSWAQLASRTKRHQIARDLFRAAYECAEEAEREAVAAEAEAQAADQFLRDQLFSSVRPEHRPLNPLPLPNTARDNATSSSQRPAGPFMGSGSVQPAITPDAGSVTPEVKRSAPPLNKKWQPPAPPVRKDLAGAAARTWQARRRCMQVLFFWAQHEWSVGNQGSARHLWRRAADLSYKHPEGAGAGGHAPVMLAWVKAEFEKDNVGNARILLAEALRRSPDVQQLYVLAGQVELVAGNLELAKGFCTQAFEMDRTDEELYLIWPKVLAAMGQPGRAETLLERALEVHPKSLRLLSAYASIAAKQGEYDEARELHERALRIDPVGKLSLPNRAAWAALEVDLDNLEAGQKLVEEGMSRYPLDPGCLLVLARIQRLLGDYQGAYNVLERMFKQQKLKDSFDMDIMMERALLYRALGERDLARSLEAHLRSMRRLKEMKHGGHSGWEAWKRFFEEARSPSRRDLAEKAHSRKVELGLWEKAGRPTKMPGTPAAWQVRQEQLKRLREEEEQQRRQQEEEEERRFVESQMERQGRRQSPSRRGHAGLHAGTRVGGALAVRDSRGDDVDGELEADMIDFLQRSDNNISDVNDEDS</sequence>
<evidence type="ECO:0000313" key="4">
    <source>
        <dbReference type="EMBL" id="GAX76979.1"/>
    </source>
</evidence>
<keyword evidence="2" id="KW-0175">Coiled coil</keyword>
<dbReference type="InterPro" id="IPR003107">
    <property type="entry name" value="HAT"/>
</dbReference>
<keyword evidence="1" id="KW-0802">TPR repeat</keyword>
<dbReference type="PANTHER" id="PTHR44917">
    <property type="entry name" value="PROTEIN HIGH CHLOROPHYLL FLUORESCENT 107"/>
    <property type="match status" value="1"/>
</dbReference>
<feature type="region of interest" description="Disordered" evidence="3">
    <location>
        <begin position="241"/>
        <end position="445"/>
    </location>
</feature>
<evidence type="ECO:0000256" key="2">
    <source>
        <dbReference type="SAM" id="Coils"/>
    </source>
</evidence>
<dbReference type="OrthoDB" id="541719at2759"/>
<comment type="caution">
    <text evidence="4">The sequence shown here is derived from an EMBL/GenBank/DDBJ whole genome shotgun (WGS) entry which is preliminary data.</text>
</comment>
<reference evidence="4 5" key="1">
    <citation type="submission" date="2017-08" db="EMBL/GenBank/DDBJ databases">
        <title>Acidophilic green algal genome provides insights into adaptation to an acidic environment.</title>
        <authorList>
            <person name="Hirooka S."/>
            <person name="Hirose Y."/>
            <person name="Kanesaki Y."/>
            <person name="Higuchi S."/>
            <person name="Fujiwara T."/>
            <person name="Onuma R."/>
            <person name="Era A."/>
            <person name="Ohbayashi R."/>
            <person name="Uzuka A."/>
            <person name="Nozaki H."/>
            <person name="Yoshikawa H."/>
            <person name="Miyagishima S.Y."/>
        </authorList>
    </citation>
    <scope>NUCLEOTIDE SEQUENCE [LARGE SCALE GENOMIC DNA]</scope>
    <source>
        <strain evidence="4 5">NIES-2499</strain>
    </source>
</reference>
<feature type="coiled-coil region" evidence="2">
    <location>
        <begin position="769"/>
        <end position="796"/>
    </location>
</feature>
<feature type="compositionally biased region" description="Low complexity" evidence="3">
    <location>
        <begin position="307"/>
        <end position="325"/>
    </location>
</feature>
<dbReference type="Pfam" id="PF13432">
    <property type="entry name" value="TPR_16"/>
    <property type="match status" value="1"/>
</dbReference>
<feature type="compositionally biased region" description="Polar residues" evidence="3">
    <location>
        <begin position="287"/>
        <end position="301"/>
    </location>
</feature>
<dbReference type="GO" id="GO:0003729">
    <property type="term" value="F:mRNA binding"/>
    <property type="evidence" value="ECO:0007669"/>
    <property type="project" value="InterPro"/>
</dbReference>
<dbReference type="PROSITE" id="PS50005">
    <property type="entry name" value="TPR"/>
    <property type="match status" value="1"/>
</dbReference>
<dbReference type="GO" id="GO:0006397">
    <property type="term" value="P:mRNA processing"/>
    <property type="evidence" value="ECO:0007669"/>
    <property type="project" value="InterPro"/>
</dbReference>
<dbReference type="Gene3D" id="1.25.40.10">
    <property type="entry name" value="Tetratricopeptide repeat domain"/>
    <property type="match status" value="2"/>
</dbReference>
<dbReference type="InterPro" id="IPR044624">
    <property type="entry name" value="Mbb1-like"/>
</dbReference>
<dbReference type="Proteomes" id="UP000232323">
    <property type="component" value="Unassembled WGS sequence"/>
</dbReference>
<accession>A0A250X218</accession>
<feature type="compositionally biased region" description="Low complexity" evidence="3">
    <location>
        <begin position="657"/>
        <end position="666"/>
    </location>
</feature>
<organism evidence="4 5">
    <name type="scientific">Chlamydomonas eustigma</name>
    <dbReference type="NCBI Taxonomy" id="1157962"/>
    <lineage>
        <taxon>Eukaryota</taxon>
        <taxon>Viridiplantae</taxon>
        <taxon>Chlorophyta</taxon>
        <taxon>core chlorophytes</taxon>
        <taxon>Chlorophyceae</taxon>
        <taxon>CS clade</taxon>
        <taxon>Chlamydomonadales</taxon>
        <taxon>Chlamydomonadaceae</taxon>
        <taxon>Chlamydomonas</taxon>
    </lineage>
</organism>
<dbReference type="InterPro" id="IPR011990">
    <property type="entry name" value="TPR-like_helical_dom_sf"/>
</dbReference>
<protein>
    <submittedName>
        <fullName evidence="4">Uncharacterized protein</fullName>
    </submittedName>
</protein>
<dbReference type="GO" id="GO:0003727">
    <property type="term" value="F:single-stranded RNA binding"/>
    <property type="evidence" value="ECO:0007669"/>
    <property type="project" value="TreeGrafter"/>
</dbReference>